<proteinExistence type="predicted"/>
<protein>
    <submittedName>
        <fullName evidence="1">Uncharacterized protein</fullName>
    </submittedName>
</protein>
<name>A0A8D9PEH6_9VIRU</name>
<organism evidence="1">
    <name type="scientific">Bacteriophage sp</name>
    <dbReference type="NCBI Taxonomy" id="38018"/>
    <lineage>
        <taxon>Viruses</taxon>
    </lineage>
</organism>
<dbReference type="EMBL" id="BK029940">
    <property type="protein sequence ID" value="DAD55719.1"/>
    <property type="molecule type" value="Genomic_DNA"/>
</dbReference>
<reference evidence="1" key="1">
    <citation type="journal article" date="2021" name="Proc. Natl. Acad. Sci. U.S.A.">
        <title>A Catalog of Tens of Thousands of Viruses from Human Metagenomes Reveals Hidden Associations with Chronic Diseases.</title>
        <authorList>
            <person name="Tisza M.J."/>
            <person name="Buck C.B."/>
        </authorList>
    </citation>
    <scope>NUCLEOTIDE SEQUENCE</scope>
    <source>
        <strain evidence="1">CtOZu12</strain>
    </source>
</reference>
<accession>A0A8D9PEH6</accession>
<evidence type="ECO:0000313" key="1">
    <source>
        <dbReference type="EMBL" id="DAD55719.1"/>
    </source>
</evidence>
<sequence length="29" mass="3371">MRIVNLSDKNIEREVQQCIILKQKSNAKA</sequence>